<dbReference type="GO" id="GO:0051539">
    <property type="term" value="F:4 iron, 4 sulfur cluster binding"/>
    <property type="evidence" value="ECO:0007669"/>
    <property type="project" value="UniProtKB-KW"/>
</dbReference>
<dbReference type="RefSeq" id="WP_150043184.1">
    <property type="nucleotide sequence ID" value="NZ_VWPK01000045.1"/>
</dbReference>
<evidence type="ECO:0000256" key="5">
    <source>
        <dbReference type="ARBA" id="ARBA00023002"/>
    </source>
</evidence>
<dbReference type="GO" id="GO:0046872">
    <property type="term" value="F:metal ion binding"/>
    <property type="evidence" value="ECO:0007669"/>
    <property type="project" value="UniProtKB-KW"/>
</dbReference>
<evidence type="ECO:0000259" key="9">
    <source>
        <dbReference type="PROSITE" id="PS51669"/>
    </source>
</evidence>
<organism evidence="10 11">
    <name type="scientific">Rhodovastum atsumiense</name>
    <dbReference type="NCBI Taxonomy" id="504468"/>
    <lineage>
        <taxon>Bacteria</taxon>
        <taxon>Pseudomonadati</taxon>
        <taxon>Pseudomonadota</taxon>
        <taxon>Alphaproteobacteria</taxon>
        <taxon>Acetobacterales</taxon>
        <taxon>Acetobacteraceae</taxon>
        <taxon>Rhodovastum</taxon>
    </lineage>
</organism>
<evidence type="ECO:0000256" key="2">
    <source>
        <dbReference type="ARBA" id="ARBA00022505"/>
    </source>
</evidence>
<dbReference type="Gene3D" id="3.40.50.740">
    <property type="match status" value="1"/>
</dbReference>
<dbReference type="SUPFAM" id="SSF53706">
    <property type="entry name" value="Formate dehydrogenase/DMSO reductase, domains 1-3"/>
    <property type="match status" value="1"/>
</dbReference>
<feature type="chain" id="PRO_5024281360" evidence="8">
    <location>
        <begin position="22"/>
        <end position="889"/>
    </location>
</feature>
<dbReference type="AlphaFoldDB" id="A0A5M6IN76"/>
<dbReference type="Gene3D" id="3.30.200.210">
    <property type="match status" value="1"/>
</dbReference>
<dbReference type="Pfam" id="PF01568">
    <property type="entry name" value="Molydop_binding"/>
    <property type="match status" value="1"/>
</dbReference>
<dbReference type="GO" id="GO:0043546">
    <property type="term" value="F:molybdopterin cofactor binding"/>
    <property type="evidence" value="ECO:0007669"/>
    <property type="project" value="InterPro"/>
</dbReference>
<dbReference type="OrthoDB" id="9810782at2"/>
<dbReference type="EMBL" id="VWPK01000045">
    <property type="protein sequence ID" value="KAA5609720.1"/>
    <property type="molecule type" value="Genomic_DNA"/>
</dbReference>
<dbReference type="Gene3D" id="3.40.228.10">
    <property type="entry name" value="Dimethylsulfoxide Reductase, domain 2"/>
    <property type="match status" value="1"/>
</dbReference>
<dbReference type="InterPro" id="IPR006963">
    <property type="entry name" value="Mopterin_OxRdtase_4Fe-4S_dom"/>
</dbReference>
<evidence type="ECO:0000256" key="1">
    <source>
        <dbReference type="ARBA" id="ARBA00022485"/>
    </source>
</evidence>
<dbReference type="SMART" id="SM00926">
    <property type="entry name" value="Molybdop_Fe4S4"/>
    <property type="match status" value="1"/>
</dbReference>
<dbReference type="Pfam" id="PF04879">
    <property type="entry name" value="Molybdop_Fe4S4"/>
    <property type="match status" value="1"/>
</dbReference>
<dbReference type="InterPro" id="IPR006311">
    <property type="entry name" value="TAT_signal"/>
</dbReference>
<dbReference type="PANTHER" id="PTHR43742:SF9">
    <property type="entry name" value="TETRATHIONATE REDUCTASE SUBUNIT A"/>
    <property type="match status" value="1"/>
</dbReference>
<dbReference type="PROSITE" id="PS51669">
    <property type="entry name" value="4FE4S_MOW_BIS_MGD"/>
    <property type="match status" value="1"/>
</dbReference>
<keyword evidence="7" id="KW-0411">Iron-sulfur</keyword>
<sequence length="889" mass="92119">MAFRRSLLKAGAAGAGLAAFAAGTAETGRRLVSGLAAPRPAGRAPAPEAVVDPLTGEVTPNPEQYVAQTLCQGCGAGCGLRVRVERATGRVLRVGGNPWHPLVADPPLPDATTPREALRLLSRHHETGLTYRATLCGRGAALPAQAADPGRVLTPLKRVGPRHAGRWQAISLEQLIREVVEGGDLFGEGPVAGLRALRDDAPIDPARPHLGPRANQFAWLGTAEPGRLGLVRRFVRQGFGSVNLLATDTSPSWPDIGQAAYVIVCGGGTGDSFRPMLRRLAAGRATGRLDYVVAAPVLGTFDNAAAGAHAGWLPIRPGTELALALGMIGCIIAQGRYDAEYLSRPHAAAGTASFSNATHLVICEPGHPREGSFLRASDLGHTAADEDDPCVVEDAADGTLRPATVVPRAALFVDRRVGGLRIRSSLDLLRESTQAQPLAAFAAICGVPAEALAALARDFTSHGRRAVMVPGISGTANGSLATFALMTLNTLIGNIGSPGGMLPDGDAFPAEAAGPRYDLATFPGMRVASGVVSSAVPAEWLAASLQGTPYPLGALVLWGAPPLDGTPGLRAALARDLADPKKLPLIVAIDRFADGSSAFADYIVPDSMGPESWGWAARTHTAGWPVVSPRTATSADGAPVTLESFLIGCAKALGLPGFGTAAIRDAAGAAYPLVRAADWYLRAGANIAFAAPSVPDAGDDDLWLTGLDRLRPELEATLKPGEWRKVAGVLARGGRFADPGTATAVPRQVNICHENLTCPAGVPRWVPPSFADGTALQVPYPPAQWPFLLVSQQDPVPAAGRTVLLHQDDAARLGLGSGDTVLVETPDGRMTGTAVLRAGIMRGVIALAGDDLSPGPGLRDPTRTGESLWVDPASGSVVRQGLPARVMRA</sequence>
<evidence type="ECO:0000256" key="3">
    <source>
        <dbReference type="ARBA" id="ARBA00022723"/>
    </source>
</evidence>
<reference evidence="10 11" key="1">
    <citation type="submission" date="2019-09" db="EMBL/GenBank/DDBJ databases">
        <title>Genome sequence of Rhodovastum atsumiense, a diverse member of the Acetobacteraceae family of non-sulfur purple photosynthetic bacteria.</title>
        <authorList>
            <person name="Meyer T."/>
            <person name="Kyndt J."/>
        </authorList>
    </citation>
    <scope>NUCLEOTIDE SEQUENCE [LARGE SCALE GENOMIC DNA]</scope>
    <source>
        <strain evidence="10 11">DSM 21279</strain>
    </source>
</reference>
<evidence type="ECO:0000256" key="6">
    <source>
        <dbReference type="ARBA" id="ARBA00023004"/>
    </source>
</evidence>
<dbReference type="InterPro" id="IPR006657">
    <property type="entry name" value="MoPterin_dinucl-bd_dom"/>
</dbReference>
<feature type="signal peptide" evidence="8">
    <location>
        <begin position="1"/>
        <end position="21"/>
    </location>
</feature>
<keyword evidence="2" id="KW-0500">Molybdenum</keyword>
<dbReference type="InterPro" id="IPR009010">
    <property type="entry name" value="Asp_de-COase-like_dom_sf"/>
</dbReference>
<dbReference type="GO" id="GO:0016491">
    <property type="term" value="F:oxidoreductase activity"/>
    <property type="evidence" value="ECO:0007669"/>
    <property type="project" value="UniProtKB-KW"/>
</dbReference>
<dbReference type="PANTHER" id="PTHR43742">
    <property type="entry name" value="TRIMETHYLAMINE-N-OXIDE REDUCTASE"/>
    <property type="match status" value="1"/>
</dbReference>
<keyword evidence="6" id="KW-0408">Iron</keyword>
<dbReference type="InterPro" id="IPR050612">
    <property type="entry name" value="Prok_Mopterin_Oxidored"/>
</dbReference>
<proteinExistence type="predicted"/>
<comment type="caution">
    <text evidence="10">The sequence shown here is derived from an EMBL/GenBank/DDBJ whole genome shotgun (WGS) entry which is preliminary data.</text>
</comment>
<evidence type="ECO:0000256" key="4">
    <source>
        <dbReference type="ARBA" id="ARBA00022729"/>
    </source>
</evidence>
<dbReference type="Proteomes" id="UP000325255">
    <property type="component" value="Unassembled WGS sequence"/>
</dbReference>
<keyword evidence="3" id="KW-0479">Metal-binding</keyword>
<evidence type="ECO:0000313" key="11">
    <source>
        <dbReference type="Proteomes" id="UP000325255"/>
    </source>
</evidence>
<protein>
    <submittedName>
        <fullName evidence="10">Molybdopterin-dependent oxidoreductase</fullName>
    </submittedName>
</protein>
<evidence type="ECO:0000256" key="8">
    <source>
        <dbReference type="SAM" id="SignalP"/>
    </source>
</evidence>
<dbReference type="PROSITE" id="PS51318">
    <property type="entry name" value="TAT"/>
    <property type="match status" value="1"/>
</dbReference>
<name>A0A5M6IN76_9PROT</name>
<dbReference type="Gene3D" id="2.40.40.20">
    <property type="match status" value="1"/>
</dbReference>
<feature type="domain" description="4Fe-4S Mo/W bis-MGD-type" evidence="9">
    <location>
        <begin position="64"/>
        <end position="150"/>
    </location>
</feature>
<keyword evidence="5" id="KW-0560">Oxidoreductase</keyword>
<dbReference type="SUPFAM" id="SSF50692">
    <property type="entry name" value="ADC-like"/>
    <property type="match status" value="1"/>
</dbReference>
<evidence type="ECO:0000313" key="10">
    <source>
        <dbReference type="EMBL" id="KAA5609720.1"/>
    </source>
</evidence>
<keyword evidence="1" id="KW-0004">4Fe-4S</keyword>
<keyword evidence="11" id="KW-1185">Reference proteome</keyword>
<gene>
    <name evidence="10" type="ORF">F1189_22775</name>
</gene>
<evidence type="ECO:0000256" key="7">
    <source>
        <dbReference type="ARBA" id="ARBA00023014"/>
    </source>
</evidence>
<accession>A0A5M6IN76</accession>
<keyword evidence="4 8" id="KW-0732">Signal</keyword>